<feature type="compositionally biased region" description="Basic residues" evidence="1">
    <location>
        <begin position="120"/>
        <end position="129"/>
    </location>
</feature>
<keyword evidence="3" id="KW-1185">Reference proteome</keyword>
<reference evidence="2 3" key="1">
    <citation type="journal article" date="2023" name="Nucleic Acids Res.">
        <title>The hologenome of Daphnia magna reveals possible DNA methylation and microbiome-mediated evolution of the host genome.</title>
        <authorList>
            <person name="Chaturvedi A."/>
            <person name="Li X."/>
            <person name="Dhandapani V."/>
            <person name="Marshall H."/>
            <person name="Kissane S."/>
            <person name="Cuenca-Cambronero M."/>
            <person name="Asole G."/>
            <person name="Calvet F."/>
            <person name="Ruiz-Romero M."/>
            <person name="Marangio P."/>
            <person name="Guigo R."/>
            <person name="Rago D."/>
            <person name="Mirbahai L."/>
            <person name="Eastwood N."/>
            <person name="Colbourne J.K."/>
            <person name="Zhou J."/>
            <person name="Mallon E."/>
            <person name="Orsini L."/>
        </authorList>
    </citation>
    <scope>NUCLEOTIDE SEQUENCE [LARGE SCALE GENOMIC DNA]</scope>
    <source>
        <strain evidence="2">LRV0_1</strain>
    </source>
</reference>
<comment type="caution">
    <text evidence="2">The sequence shown here is derived from an EMBL/GenBank/DDBJ whole genome shotgun (WGS) entry which is preliminary data.</text>
</comment>
<feature type="region of interest" description="Disordered" evidence="1">
    <location>
        <begin position="55"/>
        <end position="74"/>
    </location>
</feature>
<gene>
    <name evidence="2" type="ORF">OUZ56_018927</name>
</gene>
<dbReference type="Proteomes" id="UP001234178">
    <property type="component" value="Unassembled WGS sequence"/>
</dbReference>
<feature type="region of interest" description="Disordered" evidence="1">
    <location>
        <begin position="120"/>
        <end position="140"/>
    </location>
</feature>
<feature type="compositionally biased region" description="Basic and acidic residues" evidence="1">
    <location>
        <begin position="62"/>
        <end position="73"/>
    </location>
</feature>
<feature type="region of interest" description="Disordered" evidence="1">
    <location>
        <begin position="1"/>
        <end position="43"/>
    </location>
</feature>
<proteinExistence type="predicted"/>
<feature type="compositionally biased region" description="Basic and acidic residues" evidence="1">
    <location>
        <begin position="130"/>
        <end position="140"/>
    </location>
</feature>
<feature type="compositionally biased region" description="Basic and acidic residues" evidence="1">
    <location>
        <begin position="1"/>
        <end position="16"/>
    </location>
</feature>
<evidence type="ECO:0000313" key="3">
    <source>
        <dbReference type="Proteomes" id="UP001234178"/>
    </source>
</evidence>
<evidence type="ECO:0000256" key="1">
    <source>
        <dbReference type="SAM" id="MobiDB-lite"/>
    </source>
</evidence>
<protein>
    <submittedName>
        <fullName evidence="2">Uncharacterized protein</fullName>
    </submittedName>
</protein>
<accession>A0ABQ9ZA48</accession>
<sequence>MNRLCVREKSDNRSFEEDSIDSTASGRVEPHARSEAKPERPRDYANVLEFSADTANVAENGATREREEEKKEWDEVEVGINVGRIRGKVHSVSAKGRARIGASHNQMELTTCILAINIRKEKKRKKRKKTSDNQESLKDV</sequence>
<evidence type="ECO:0000313" key="2">
    <source>
        <dbReference type="EMBL" id="KAK4009779.1"/>
    </source>
</evidence>
<dbReference type="EMBL" id="JAOYFB010000003">
    <property type="protein sequence ID" value="KAK4009779.1"/>
    <property type="molecule type" value="Genomic_DNA"/>
</dbReference>
<name>A0ABQ9ZA48_9CRUS</name>
<feature type="compositionally biased region" description="Basic and acidic residues" evidence="1">
    <location>
        <begin position="28"/>
        <end position="43"/>
    </location>
</feature>
<organism evidence="2 3">
    <name type="scientific">Daphnia magna</name>
    <dbReference type="NCBI Taxonomy" id="35525"/>
    <lineage>
        <taxon>Eukaryota</taxon>
        <taxon>Metazoa</taxon>
        <taxon>Ecdysozoa</taxon>
        <taxon>Arthropoda</taxon>
        <taxon>Crustacea</taxon>
        <taxon>Branchiopoda</taxon>
        <taxon>Diplostraca</taxon>
        <taxon>Cladocera</taxon>
        <taxon>Anomopoda</taxon>
        <taxon>Daphniidae</taxon>
        <taxon>Daphnia</taxon>
    </lineage>
</organism>